<dbReference type="InterPro" id="IPR015424">
    <property type="entry name" value="PyrdxlP-dep_Trfase"/>
</dbReference>
<dbReference type="AlphaFoldDB" id="A0A0R1XTG2"/>
<comment type="similarity">
    <text evidence="5">Belongs to the class-II pyridoxal-phosphate-dependent aminotransferase family. MalY/PatB cystathionine beta-lyase subfamily.</text>
</comment>
<reference evidence="7 8" key="1">
    <citation type="journal article" date="2015" name="Genome Announc.">
        <title>Expanding the biotechnology potential of lactobacilli through comparative genomics of 213 strains and associated genera.</title>
        <authorList>
            <person name="Sun Z."/>
            <person name="Harris H.M."/>
            <person name="McCann A."/>
            <person name="Guo C."/>
            <person name="Argimon S."/>
            <person name="Zhang W."/>
            <person name="Yang X."/>
            <person name="Jeffery I.B."/>
            <person name="Cooney J.C."/>
            <person name="Kagawa T.F."/>
            <person name="Liu W."/>
            <person name="Song Y."/>
            <person name="Salvetti E."/>
            <person name="Wrobel A."/>
            <person name="Rasinkangas P."/>
            <person name="Parkhill J."/>
            <person name="Rea M.C."/>
            <person name="O'Sullivan O."/>
            <person name="Ritari J."/>
            <person name="Douillard F.P."/>
            <person name="Paul Ross R."/>
            <person name="Yang R."/>
            <person name="Briner A.E."/>
            <person name="Felis G.E."/>
            <person name="de Vos W.M."/>
            <person name="Barrangou R."/>
            <person name="Klaenhammer T.R."/>
            <person name="Caufield P.W."/>
            <person name="Cui Y."/>
            <person name="Zhang H."/>
            <person name="O'Toole P.W."/>
        </authorList>
    </citation>
    <scope>NUCLEOTIDE SEQUENCE [LARGE SCALE GENOMIC DNA]</scope>
    <source>
        <strain evidence="7 8">DSM 18527</strain>
    </source>
</reference>
<sequence length="403" mass="45664">MFVVAELSRDLQEFVANYSVDRRNTDSLKWDALQERYGDPTLLPMWVADMEFQTPVAVRQALTERVQQGVFGYSLTPDSYYEAFFQWQKERHGITLQKDWVRFDTGVVNSLYAMVKWLTDPGDEVVILQPVYYPFANAIKDNDRKVLSVDLLSGDKGWAIDFEALEKTFKHHTIKLLIFCSPHNPVGRIWTEAELVKVLALCRQYGVQLVSDEIHQDYEAELGQFKSVLTVADGTYQDDVIVLTAPSKTFNLAALLNSHVIIPDPDKRESYDAFIKTIHQTEGSLLGRVAAEAAYRHGGPWFDKLRGVIAYNYSVLKETLAEIPEVKVADLQGTYLAYVDLAPIVPADGLTDFVQKACGLAVDYGAWFSPKDKTYIRLNLATDPKYVATAADRLAEQLKFRKK</sequence>
<dbReference type="Gene3D" id="3.90.1150.10">
    <property type="entry name" value="Aspartate Aminotransferase, domain 1"/>
    <property type="match status" value="1"/>
</dbReference>
<dbReference type="EMBL" id="AZGA01000057">
    <property type="protein sequence ID" value="KRM33053.1"/>
    <property type="molecule type" value="Genomic_DNA"/>
</dbReference>
<dbReference type="PANTHER" id="PTHR43525:SF1">
    <property type="entry name" value="PROTEIN MALY"/>
    <property type="match status" value="1"/>
</dbReference>
<dbReference type="EC" id="4.4.1.13" evidence="2"/>
<dbReference type="InterPro" id="IPR015422">
    <property type="entry name" value="PyrdxlP-dep_Trfase_small"/>
</dbReference>
<dbReference type="CDD" id="cd00609">
    <property type="entry name" value="AAT_like"/>
    <property type="match status" value="1"/>
</dbReference>
<comment type="cofactor">
    <cofactor evidence="1">
        <name>pyridoxal 5'-phosphate</name>
        <dbReference type="ChEBI" id="CHEBI:597326"/>
    </cofactor>
</comment>
<feature type="domain" description="Aminotransferase class I/classII large" evidence="6">
    <location>
        <begin position="51"/>
        <end position="394"/>
    </location>
</feature>
<proteinExistence type="inferred from homology"/>
<evidence type="ECO:0000259" key="6">
    <source>
        <dbReference type="Pfam" id="PF00155"/>
    </source>
</evidence>
<evidence type="ECO:0000256" key="1">
    <source>
        <dbReference type="ARBA" id="ARBA00001933"/>
    </source>
</evidence>
<organism evidence="7 8">
    <name type="scientific">Agrilactobacillus composti DSM 18527 = JCM 14202</name>
    <dbReference type="NCBI Taxonomy" id="1423734"/>
    <lineage>
        <taxon>Bacteria</taxon>
        <taxon>Bacillati</taxon>
        <taxon>Bacillota</taxon>
        <taxon>Bacilli</taxon>
        <taxon>Lactobacillales</taxon>
        <taxon>Lactobacillaceae</taxon>
        <taxon>Agrilactobacillus</taxon>
    </lineage>
</organism>
<dbReference type="InterPro" id="IPR015421">
    <property type="entry name" value="PyrdxlP-dep_Trfase_major"/>
</dbReference>
<comment type="caution">
    <text evidence="7">The sequence shown here is derived from an EMBL/GenBank/DDBJ whole genome shotgun (WGS) entry which is preliminary data.</text>
</comment>
<dbReference type="PATRIC" id="fig|1423734.3.peg.3181"/>
<dbReference type="PANTHER" id="PTHR43525">
    <property type="entry name" value="PROTEIN MALY"/>
    <property type="match status" value="1"/>
</dbReference>
<dbReference type="SUPFAM" id="SSF53383">
    <property type="entry name" value="PLP-dependent transferases"/>
    <property type="match status" value="1"/>
</dbReference>
<dbReference type="GO" id="GO:0030170">
    <property type="term" value="F:pyridoxal phosphate binding"/>
    <property type="evidence" value="ECO:0007669"/>
    <property type="project" value="InterPro"/>
</dbReference>
<evidence type="ECO:0000256" key="3">
    <source>
        <dbReference type="ARBA" id="ARBA00022898"/>
    </source>
</evidence>
<dbReference type="eggNOG" id="COG1168">
    <property type="taxonomic scope" value="Bacteria"/>
</dbReference>
<evidence type="ECO:0000256" key="5">
    <source>
        <dbReference type="ARBA" id="ARBA00037974"/>
    </source>
</evidence>
<evidence type="ECO:0000313" key="8">
    <source>
        <dbReference type="Proteomes" id="UP000051236"/>
    </source>
</evidence>
<evidence type="ECO:0000256" key="4">
    <source>
        <dbReference type="ARBA" id="ARBA00023239"/>
    </source>
</evidence>
<dbReference type="Gene3D" id="3.40.640.10">
    <property type="entry name" value="Type I PLP-dependent aspartate aminotransferase-like (Major domain)"/>
    <property type="match status" value="1"/>
</dbReference>
<evidence type="ECO:0000313" key="7">
    <source>
        <dbReference type="EMBL" id="KRM33053.1"/>
    </source>
</evidence>
<keyword evidence="8" id="KW-1185">Reference proteome</keyword>
<accession>A0A0R1XTG2</accession>
<dbReference type="InterPro" id="IPR027619">
    <property type="entry name" value="C-S_lyase_PatB-like"/>
</dbReference>
<name>A0A0R1XTG2_9LACO</name>
<evidence type="ECO:0000256" key="2">
    <source>
        <dbReference type="ARBA" id="ARBA00012224"/>
    </source>
</evidence>
<dbReference type="InterPro" id="IPR051798">
    <property type="entry name" value="Class-II_PLP-Dep_Aminotrans"/>
</dbReference>
<dbReference type="NCBIfam" id="TIGR04350">
    <property type="entry name" value="C_S_lyase_PatB"/>
    <property type="match status" value="1"/>
</dbReference>
<keyword evidence="4" id="KW-0456">Lyase</keyword>
<dbReference type="STRING" id="1423734.FC83_GL003131"/>
<dbReference type="Pfam" id="PF00155">
    <property type="entry name" value="Aminotran_1_2"/>
    <property type="match status" value="1"/>
</dbReference>
<dbReference type="Proteomes" id="UP000051236">
    <property type="component" value="Unassembled WGS sequence"/>
</dbReference>
<gene>
    <name evidence="7" type="ORF">FC83_GL003131</name>
</gene>
<keyword evidence="3" id="KW-0663">Pyridoxal phosphate</keyword>
<dbReference type="GO" id="GO:0047804">
    <property type="term" value="F:cysteine-S-conjugate beta-lyase activity"/>
    <property type="evidence" value="ECO:0007669"/>
    <property type="project" value="UniProtKB-EC"/>
</dbReference>
<protein>
    <recommendedName>
        <fullName evidence="2">cysteine-S-conjugate beta-lyase</fullName>
        <ecNumber evidence="2">4.4.1.13</ecNumber>
    </recommendedName>
</protein>
<dbReference type="InterPro" id="IPR004839">
    <property type="entry name" value="Aminotransferase_I/II_large"/>
</dbReference>